<dbReference type="KEGG" id="drc:G0Q07_12520"/>
<dbReference type="Proteomes" id="UP000474630">
    <property type="component" value="Chromosome"/>
</dbReference>
<evidence type="ECO:0000256" key="1">
    <source>
        <dbReference type="ARBA" id="ARBA00022679"/>
    </source>
</evidence>
<dbReference type="PANTHER" id="PTHR43420:SF12">
    <property type="entry name" value="N-ACETYLTRANSFERASE DOMAIN-CONTAINING PROTEIN"/>
    <property type="match status" value="1"/>
</dbReference>
<feature type="domain" description="N-acetyltransferase" evidence="3">
    <location>
        <begin position="3"/>
        <end position="155"/>
    </location>
</feature>
<sequence length="158" mass="18956">MNLKFRKIKESDISFLKRVYRSTRETELDTTGWDEEQKNKFIDFQFNAQDSHYKNAYVGAEFLIIQKNKLDIGRLYLWRTEHQIRIMDIAILPEYRGKGVGTIILNQLIEESEKSLKKLNIHVEYYNPAMRLYERLGFRKTDDTGVYYFMERSAQIKP</sequence>
<name>A0A6C0REI9_9BACT</name>
<accession>A0A6C0REI9</accession>
<evidence type="ECO:0000259" key="3">
    <source>
        <dbReference type="PROSITE" id="PS51186"/>
    </source>
</evidence>
<protein>
    <submittedName>
        <fullName evidence="4">GNAT family N-acetyltransferase</fullName>
    </submittedName>
</protein>
<dbReference type="Gene3D" id="3.40.630.30">
    <property type="match status" value="1"/>
</dbReference>
<dbReference type="InterPro" id="IPR016181">
    <property type="entry name" value="Acyl_CoA_acyltransferase"/>
</dbReference>
<dbReference type="Pfam" id="PF13508">
    <property type="entry name" value="Acetyltransf_7"/>
    <property type="match status" value="1"/>
</dbReference>
<evidence type="ECO:0000313" key="4">
    <source>
        <dbReference type="EMBL" id="QIA08487.1"/>
    </source>
</evidence>
<keyword evidence="5" id="KW-1185">Reference proteome</keyword>
<keyword evidence="1 4" id="KW-0808">Transferase</keyword>
<evidence type="ECO:0000256" key="2">
    <source>
        <dbReference type="ARBA" id="ARBA00023315"/>
    </source>
</evidence>
<reference evidence="4 5" key="1">
    <citation type="submission" date="2020-02" db="EMBL/GenBank/DDBJ databases">
        <title>Genome sequencing for Draconibacterium sp. strain M1.</title>
        <authorList>
            <person name="Park S.-J."/>
        </authorList>
    </citation>
    <scope>NUCLEOTIDE SEQUENCE [LARGE SCALE GENOMIC DNA]</scope>
    <source>
        <strain evidence="4 5">M1</strain>
    </source>
</reference>
<gene>
    <name evidence="4" type="ORF">G0Q07_12520</name>
</gene>
<keyword evidence="2" id="KW-0012">Acyltransferase</keyword>
<dbReference type="InterPro" id="IPR000182">
    <property type="entry name" value="GNAT_dom"/>
</dbReference>
<dbReference type="SUPFAM" id="SSF55729">
    <property type="entry name" value="Acyl-CoA N-acyltransferases (Nat)"/>
    <property type="match status" value="1"/>
</dbReference>
<dbReference type="CDD" id="cd04301">
    <property type="entry name" value="NAT_SF"/>
    <property type="match status" value="1"/>
</dbReference>
<dbReference type="GO" id="GO:0016747">
    <property type="term" value="F:acyltransferase activity, transferring groups other than amino-acyl groups"/>
    <property type="evidence" value="ECO:0007669"/>
    <property type="project" value="InterPro"/>
</dbReference>
<organism evidence="4 5">
    <name type="scientific">Draconibacterium halophilum</name>
    <dbReference type="NCBI Taxonomy" id="2706887"/>
    <lineage>
        <taxon>Bacteria</taxon>
        <taxon>Pseudomonadati</taxon>
        <taxon>Bacteroidota</taxon>
        <taxon>Bacteroidia</taxon>
        <taxon>Marinilabiliales</taxon>
        <taxon>Prolixibacteraceae</taxon>
        <taxon>Draconibacterium</taxon>
    </lineage>
</organism>
<proteinExistence type="predicted"/>
<dbReference type="EMBL" id="CP048409">
    <property type="protein sequence ID" value="QIA08487.1"/>
    <property type="molecule type" value="Genomic_DNA"/>
</dbReference>
<dbReference type="PANTHER" id="PTHR43420">
    <property type="entry name" value="ACETYLTRANSFERASE"/>
    <property type="match status" value="1"/>
</dbReference>
<evidence type="ECO:0000313" key="5">
    <source>
        <dbReference type="Proteomes" id="UP000474630"/>
    </source>
</evidence>
<dbReference type="PROSITE" id="PS51186">
    <property type="entry name" value="GNAT"/>
    <property type="match status" value="1"/>
</dbReference>
<dbReference type="InterPro" id="IPR050680">
    <property type="entry name" value="YpeA/RimI_acetyltransf"/>
</dbReference>
<dbReference type="AlphaFoldDB" id="A0A6C0REI9"/>
<dbReference type="RefSeq" id="WP_163346406.1">
    <property type="nucleotide sequence ID" value="NZ_CP048409.1"/>
</dbReference>